<dbReference type="OrthoDB" id="2143285at2"/>
<dbReference type="SUPFAM" id="SSF103473">
    <property type="entry name" value="MFS general substrate transporter"/>
    <property type="match status" value="1"/>
</dbReference>
<reference evidence="1 2" key="1">
    <citation type="submission" date="2019-10" db="EMBL/GenBank/DDBJ databases">
        <title>WGS of Leuconostoc mesenteroides.</title>
        <authorList>
            <person name="Melo Bolivar J."/>
            <person name="Marino-Ramirez L."/>
            <person name="Villamil Diaz L.M."/>
        </authorList>
    </citation>
    <scope>NUCLEOTIDE SEQUENCE [LARGE SCALE GENOMIC DNA]</scope>
    <source>
        <strain evidence="1 2">M11</strain>
    </source>
</reference>
<sequence>MSEQKRELTKKNQDFIFQFKKLLAQNSKLTGEQIEGIVTEVENNLLETQGKGQTAAQIYGTPTMAVQQYLDPKRTAKKLFDYKFSTLALDTSLAIFMLFAVVFGLTLFFSKNASNQGAGIVSLLLIAALGGSIYTGVVLKLTPNPKAKDKQEPTSRRWVYLLMAVVAWLGGFLILGMLPQVINPTLPPVVYIILGAAAFGVFRWNRKKYGLTGGFFAISQLSQQARLEASKK</sequence>
<dbReference type="OMA" id="MVKYNDW"/>
<dbReference type="InterPro" id="IPR009214">
    <property type="entry name" value="DUF1129"/>
</dbReference>
<dbReference type="RefSeq" id="WP_004164763.1">
    <property type="nucleotide sequence ID" value="NZ_AP017936.1"/>
</dbReference>
<dbReference type="GeneID" id="29576532"/>
<proteinExistence type="predicted"/>
<evidence type="ECO:0000313" key="1">
    <source>
        <dbReference type="EMBL" id="MQR26309.1"/>
    </source>
</evidence>
<gene>
    <name evidence="1" type="ORF">GFV13_03245</name>
</gene>
<evidence type="ECO:0000313" key="2">
    <source>
        <dbReference type="Proteomes" id="UP000469952"/>
    </source>
</evidence>
<organism evidence="1 2">
    <name type="scientific">Leuconostoc mesenteroides</name>
    <dbReference type="NCBI Taxonomy" id="1245"/>
    <lineage>
        <taxon>Bacteria</taxon>
        <taxon>Bacillati</taxon>
        <taxon>Bacillota</taxon>
        <taxon>Bacilli</taxon>
        <taxon>Lactobacillales</taxon>
        <taxon>Lactobacillaceae</taxon>
        <taxon>Leuconostoc</taxon>
    </lineage>
</organism>
<dbReference type="PIRSF" id="PIRSF033111">
    <property type="entry name" value="UCP033111"/>
    <property type="match status" value="1"/>
</dbReference>
<comment type="caution">
    <text evidence="1">The sequence shown here is derived from an EMBL/GenBank/DDBJ whole genome shotgun (WGS) entry which is preliminary data.</text>
</comment>
<dbReference type="AlphaFoldDB" id="A0A222YCF0"/>
<dbReference type="Proteomes" id="UP000469952">
    <property type="component" value="Unassembled WGS sequence"/>
</dbReference>
<dbReference type="Pfam" id="PF06570">
    <property type="entry name" value="DUF1129"/>
    <property type="match status" value="1"/>
</dbReference>
<accession>A0A222YCF0</accession>
<dbReference type="STRING" id="1245.ARA02_01655"/>
<dbReference type="InterPro" id="IPR036259">
    <property type="entry name" value="MFS_trans_sf"/>
</dbReference>
<name>A0A222YCF0_LEUME</name>
<dbReference type="EMBL" id="WIPA01000003">
    <property type="protein sequence ID" value="MQR26309.1"/>
    <property type="molecule type" value="Genomic_DNA"/>
</dbReference>
<protein>
    <submittedName>
        <fullName evidence="1">DUF1129 family protein</fullName>
    </submittedName>
</protein>